<dbReference type="FunFam" id="2.70.170.10:FF:000028">
    <property type="entry name" value="AcetylCholine Receptor"/>
    <property type="match status" value="1"/>
</dbReference>
<comment type="caution">
    <text evidence="13">The sequence shown here is derived from an EMBL/GenBank/DDBJ whole genome shotgun (WGS) entry which is preliminary data.</text>
</comment>
<evidence type="ECO:0000256" key="1">
    <source>
        <dbReference type="ARBA" id="ARBA00022448"/>
    </source>
</evidence>
<evidence type="ECO:0000256" key="3">
    <source>
        <dbReference type="ARBA" id="ARBA00022692"/>
    </source>
</evidence>
<keyword evidence="7" id="KW-0675">Receptor</keyword>
<dbReference type="GO" id="GO:0045211">
    <property type="term" value="C:postsynaptic membrane"/>
    <property type="evidence" value="ECO:0007669"/>
    <property type="project" value="InterPro"/>
</dbReference>
<keyword evidence="8" id="KW-1071">Ligand-gated ion channel</keyword>
<dbReference type="InterPro" id="IPR006202">
    <property type="entry name" value="Neur_chan_lig-bd"/>
</dbReference>
<keyword evidence="6" id="KW-0472">Membrane</keyword>
<evidence type="ECO:0000256" key="4">
    <source>
        <dbReference type="ARBA" id="ARBA00023018"/>
    </source>
</evidence>
<evidence type="ECO:0000256" key="11">
    <source>
        <dbReference type="RuleBase" id="RU000687"/>
    </source>
</evidence>
<dbReference type="InterPro" id="IPR036734">
    <property type="entry name" value="Neur_chan_lig-bd_sf"/>
</dbReference>
<dbReference type="InterPro" id="IPR006201">
    <property type="entry name" value="Neur_channel"/>
</dbReference>
<dbReference type="Pfam" id="PF02931">
    <property type="entry name" value="Neur_chan_LBD"/>
    <property type="match status" value="1"/>
</dbReference>
<evidence type="ECO:0000256" key="9">
    <source>
        <dbReference type="ARBA" id="ARBA00023303"/>
    </source>
</evidence>
<keyword evidence="9 11" id="KW-0407">Ion channel</keyword>
<evidence type="ECO:0000256" key="7">
    <source>
        <dbReference type="ARBA" id="ARBA00023170"/>
    </source>
</evidence>
<gene>
    <name evidence="13" type="ORF">JBS370_LOCUS40244</name>
</gene>
<evidence type="ECO:0000256" key="2">
    <source>
        <dbReference type="ARBA" id="ARBA00022475"/>
    </source>
</evidence>
<keyword evidence="1 11" id="KW-0813">Transport</keyword>
<protein>
    <recommendedName>
        <fullName evidence="12">Neurotransmitter-gated ion-channel ligand-binding domain-containing protein</fullName>
    </recommendedName>
</protein>
<dbReference type="InterPro" id="IPR002394">
    <property type="entry name" value="Nicotinic_acetylcholine_rcpt"/>
</dbReference>
<dbReference type="PRINTS" id="PR00254">
    <property type="entry name" value="NICOTINICR"/>
</dbReference>
<organism evidence="13 14">
    <name type="scientific">Rotaria sordida</name>
    <dbReference type="NCBI Taxonomy" id="392033"/>
    <lineage>
        <taxon>Eukaryota</taxon>
        <taxon>Metazoa</taxon>
        <taxon>Spiralia</taxon>
        <taxon>Gnathifera</taxon>
        <taxon>Rotifera</taxon>
        <taxon>Eurotatoria</taxon>
        <taxon>Bdelloidea</taxon>
        <taxon>Philodinida</taxon>
        <taxon>Philodinidae</taxon>
        <taxon>Rotaria</taxon>
    </lineage>
</organism>
<feature type="domain" description="Neurotransmitter-gated ion-channel ligand-binding" evidence="12">
    <location>
        <begin position="1"/>
        <end position="119"/>
    </location>
</feature>
<keyword evidence="4" id="KW-0770">Synapse</keyword>
<reference evidence="13" key="1">
    <citation type="submission" date="2021-02" db="EMBL/GenBank/DDBJ databases">
        <authorList>
            <person name="Nowell W R."/>
        </authorList>
    </citation>
    <scope>NUCLEOTIDE SEQUENCE</scope>
</reference>
<feature type="non-terminal residue" evidence="13">
    <location>
        <position position="1"/>
    </location>
</feature>
<dbReference type="GO" id="GO:0004888">
    <property type="term" value="F:transmembrane signaling receptor activity"/>
    <property type="evidence" value="ECO:0007669"/>
    <property type="project" value="InterPro"/>
</dbReference>
<dbReference type="Gene3D" id="2.70.170.10">
    <property type="entry name" value="Neurotransmitter-gated ion-channel ligand-binding domain"/>
    <property type="match status" value="1"/>
</dbReference>
<evidence type="ECO:0000256" key="6">
    <source>
        <dbReference type="ARBA" id="ARBA00023136"/>
    </source>
</evidence>
<dbReference type="PANTHER" id="PTHR18945">
    <property type="entry name" value="NEUROTRANSMITTER GATED ION CHANNEL"/>
    <property type="match status" value="1"/>
</dbReference>
<dbReference type="SUPFAM" id="SSF63712">
    <property type="entry name" value="Nicotinic receptor ligand binding domain-like"/>
    <property type="match status" value="1"/>
</dbReference>
<comment type="similarity">
    <text evidence="11">Belongs to the ligand-gated ion channel (TC 1.A.9) family.</text>
</comment>
<sequence length="120" mass="13989">MWNDYSLRWKPEEFGNIQTLRIPNTQIWIPDIFLYNSIDDKFDTRAKVNAVVQYDGNILYVPPILFKSICPFDIALFPFDTQYCTLKFGTWTYDDAGVNLTVESSKGQLDAYVKSAEWDL</sequence>
<proteinExistence type="inferred from homology"/>
<evidence type="ECO:0000256" key="5">
    <source>
        <dbReference type="ARBA" id="ARBA00023065"/>
    </source>
</evidence>
<name>A0A820HL95_9BILA</name>
<dbReference type="GO" id="GO:0022848">
    <property type="term" value="F:acetylcholine-gated monoatomic cation-selective channel activity"/>
    <property type="evidence" value="ECO:0007669"/>
    <property type="project" value="InterPro"/>
</dbReference>
<evidence type="ECO:0000313" key="14">
    <source>
        <dbReference type="Proteomes" id="UP000663836"/>
    </source>
</evidence>
<dbReference type="AlphaFoldDB" id="A0A820HL95"/>
<evidence type="ECO:0000256" key="10">
    <source>
        <dbReference type="ARBA" id="ARBA00034099"/>
    </source>
</evidence>
<accession>A0A820HL95</accession>
<dbReference type="InterPro" id="IPR018000">
    <property type="entry name" value="Neurotransmitter_ion_chnl_CS"/>
</dbReference>
<evidence type="ECO:0000313" key="13">
    <source>
        <dbReference type="EMBL" id="CAF4296810.1"/>
    </source>
</evidence>
<evidence type="ECO:0000256" key="8">
    <source>
        <dbReference type="ARBA" id="ARBA00023286"/>
    </source>
</evidence>
<dbReference type="Proteomes" id="UP000663836">
    <property type="component" value="Unassembled WGS sequence"/>
</dbReference>
<dbReference type="PRINTS" id="PR00252">
    <property type="entry name" value="NRIONCHANNEL"/>
</dbReference>
<dbReference type="PROSITE" id="PS00236">
    <property type="entry name" value="NEUROTR_ION_CHANNEL"/>
    <property type="match status" value="1"/>
</dbReference>
<comment type="subcellular location">
    <subcellularLocation>
        <location evidence="10">Synaptic cell membrane</location>
        <topology evidence="10">Multi-pass membrane protein</topology>
    </subcellularLocation>
</comment>
<dbReference type="EMBL" id="CAJOBD010034560">
    <property type="protein sequence ID" value="CAF4296810.1"/>
    <property type="molecule type" value="Genomic_DNA"/>
</dbReference>
<keyword evidence="5 11" id="KW-0406">Ion transport</keyword>
<keyword evidence="3" id="KW-0812">Transmembrane</keyword>
<evidence type="ECO:0000259" key="12">
    <source>
        <dbReference type="Pfam" id="PF02931"/>
    </source>
</evidence>
<keyword evidence="2" id="KW-1003">Cell membrane</keyword>